<reference evidence="1 2" key="1">
    <citation type="submission" date="2019-06" db="EMBL/GenBank/DDBJ databases">
        <title>Genome sequence of Litorilinea aerophila BAA-2444.</title>
        <authorList>
            <person name="Maclea K.S."/>
            <person name="Maurais E.G."/>
            <person name="Iannazzi L.C."/>
        </authorList>
    </citation>
    <scope>NUCLEOTIDE SEQUENCE [LARGE SCALE GENOMIC DNA]</scope>
    <source>
        <strain evidence="1 2">ATCC BAA-2444</strain>
    </source>
</reference>
<proteinExistence type="predicted"/>
<dbReference type="EMBL" id="VIGC01000033">
    <property type="protein sequence ID" value="TQE93788.1"/>
    <property type="molecule type" value="Genomic_DNA"/>
</dbReference>
<comment type="caution">
    <text evidence="1">The sequence shown here is derived from an EMBL/GenBank/DDBJ whole genome shotgun (WGS) entry which is preliminary data.</text>
</comment>
<dbReference type="Proteomes" id="UP000317371">
    <property type="component" value="Unassembled WGS sequence"/>
</dbReference>
<dbReference type="AlphaFoldDB" id="A0A540VAJ7"/>
<accession>A0A540VAJ7</accession>
<organism evidence="1 2">
    <name type="scientific">Litorilinea aerophila</name>
    <dbReference type="NCBI Taxonomy" id="1204385"/>
    <lineage>
        <taxon>Bacteria</taxon>
        <taxon>Bacillati</taxon>
        <taxon>Chloroflexota</taxon>
        <taxon>Caldilineae</taxon>
        <taxon>Caldilineales</taxon>
        <taxon>Caldilineaceae</taxon>
        <taxon>Litorilinea</taxon>
    </lineage>
</organism>
<evidence type="ECO:0000313" key="2">
    <source>
        <dbReference type="Proteomes" id="UP000317371"/>
    </source>
</evidence>
<dbReference type="InParanoid" id="A0A540VAJ7"/>
<keyword evidence="2" id="KW-1185">Reference proteome</keyword>
<name>A0A540VAJ7_9CHLR</name>
<gene>
    <name evidence="1" type="ORF">FKZ61_19965</name>
</gene>
<sequence length="71" mass="7862">MDFFFSSMSDPETNVDFEQDDYRRTWPAVCSQARAQTGAASDATNMTDYGPGSVGDLSIPSHLECLFSWNS</sequence>
<protein>
    <submittedName>
        <fullName evidence="1">Uncharacterized protein</fullName>
    </submittedName>
</protein>
<evidence type="ECO:0000313" key="1">
    <source>
        <dbReference type="EMBL" id="TQE93788.1"/>
    </source>
</evidence>
<dbReference type="RefSeq" id="WP_141611928.1">
    <property type="nucleotide sequence ID" value="NZ_VIGC02000033.1"/>
</dbReference>